<feature type="region of interest" description="Disordered" evidence="2">
    <location>
        <begin position="261"/>
        <end position="287"/>
    </location>
</feature>
<evidence type="ECO:0008006" key="5">
    <source>
        <dbReference type="Google" id="ProtNLM"/>
    </source>
</evidence>
<evidence type="ECO:0000256" key="1">
    <source>
        <dbReference type="ARBA" id="ARBA00022737"/>
    </source>
</evidence>
<dbReference type="PANTHER" id="PTHR12345:SF11">
    <property type="entry name" value="FI13065P"/>
    <property type="match status" value="1"/>
</dbReference>
<dbReference type="Proteomes" id="UP000075885">
    <property type="component" value="Unassembled WGS sequence"/>
</dbReference>
<evidence type="ECO:0000256" key="2">
    <source>
        <dbReference type="SAM" id="MobiDB-lite"/>
    </source>
</evidence>
<feature type="region of interest" description="Disordered" evidence="2">
    <location>
        <begin position="108"/>
        <end position="132"/>
    </location>
</feature>
<dbReference type="SUPFAM" id="SSF50729">
    <property type="entry name" value="PH domain-like"/>
    <property type="match status" value="1"/>
</dbReference>
<dbReference type="GO" id="GO:0005886">
    <property type="term" value="C:plasma membrane"/>
    <property type="evidence" value="ECO:0007669"/>
    <property type="project" value="TreeGrafter"/>
</dbReference>
<dbReference type="EnsemblMetazoa" id="AEPI003959-RA">
    <property type="protein sequence ID" value="AEPI003959-PA"/>
    <property type="gene ID" value="AEPI003959"/>
</dbReference>
<feature type="compositionally biased region" description="Pro residues" evidence="2">
    <location>
        <begin position="122"/>
        <end position="131"/>
    </location>
</feature>
<dbReference type="STRING" id="199890.A0A182PAK4"/>
<evidence type="ECO:0000313" key="3">
    <source>
        <dbReference type="EnsemblMetazoa" id="AEPI003959-PA"/>
    </source>
</evidence>
<protein>
    <recommendedName>
        <fullName evidence="5">PH domain-containing protein</fullName>
    </recommendedName>
</protein>
<reference evidence="3" key="2">
    <citation type="submission" date="2020-05" db="UniProtKB">
        <authorList>
            <consortium name="EnsemblMetazoa"/>
        </authorList>
    </citation>
    <scope>IDENTIFICATION</scope>
    <source>
        <strain evidence="3">Epiroticus2</strain>
    </source>
</reference>
<dbReference type="PANTHER" id="PTHR12345">
    <property type="entry name" value="SYNTENIN RELATED"/>
    <property type="match status" value="1"/>
</dbReference>
<dbReference type="InterPro" id="IPR051230">
    <property type="entry name" value="APP-Binding"/>
</dbReference>
<accession>A0A182PAK4</accession>
<keyword evidence="1" id="KW-0677">Repeat</keyword>
<sequence>MVQKPDRYWVVFCVHDDCEAFLEGYSDPRQAPSHAPEWALSLQTVQHVSHALVSVEQEFEFVITLGTEVARFNANTWECMQEWVECLRSKLREMKLLSPKENLYSRLPEVRPPLAPTRDPTSPLPATPPVPAAIVPGIERVQPPSLHSQGHHSSLAGISGQTASLSTGVSSGSAGTSSTIVSNTGTTSSISSSSSSASSSSSSSSSSSGSSYSSTLTSISNCPNGERGSAAGPPAMSNTSTQNLMNLLSNPLQAVSSINAQANKHPPASTTENGSLGSTSSLVSEEDRSALEESLTCIISASPPRDVPSSSSMPKPQKIINRDNGTAGHHNHHPVVTVASGSSSTTTSSLATTFVTNVLADPSGTAGPSVKRAINDKKLLLDVRQSASERFTAGCDADDVVVPDVSNGHTNDGKNACPSLVGYC</sequence>
<keyword evidence="4" id="KW-1185">Reference proteome</keyword>
<dbReference type="GO" id="GO:0005737">
    <property type="term" value="C:cytoplasm"/>
    <property type="evidence" value="ECO:0007669"/>
    <property type="project" value="TreeGrafter"/>
</dbReference>
<evidence type="ECO:0000313" key="4">
    <source>
        <dbReference type="Proteomes" id="UP000075885"/>
    </source>
</evidence>
<feature type="compositionally biased region" description="Low complexity" evidence="2">
    <location>
        <begin position="163"/>
        <end position="220"/>
    </location>
</feature>
<dbReference type="AlphaFoldDB" id="A0A182PAK4"/>
<reference evidence="4" key="1">
    <citation type="submission" date="2013-03" db="EMBL/GenBank/DDBJ databases">
        <title>The Genome Sequence of Anopheles epiroticus epiroticus2.</title>
        <authorList>
            <consortium name="The Broad Institute Genomics Platform"/>
            <person name="Neafsey D.E."/>
            <person name="Howell P."/>
            <person name="Walker B."/>
            <person name="Young S.K."/>
            <person name="Zeng Q."/>
            <person name="Gargeya S."/>
            <person name="Fitzgerald M."/>
            <person name="Haas B."/>
            <person name="Abouelleil A."/>
            <person name="Allen A.W."/>
            <person name="Alvarado L."/>
            <person name="Arachchi H.M."/>
            <person name="Berlin A.M."/>
            <person name="Chapman S.B."/>
            <person name="Gainer-Dewar J."/>
            <person name="Goldberg J."/>
            <person name="Griggs A."/>
            <person name="Gujja S."/>
            <person name="Hansen M."/>
            <person name="Howarth C."/>
            <person name="Imamovic A."/>
            <person name="Ireland A."/>
            <person name="Larimer J."/>
            <person name="McCowan C."/>
            <person name="Murphy C."/>
            <person name="Pearson M."/>
            <person name="Poon T.W."/>
            <person name="Priest M."/>
            <person name="Roberts A."/>
            <person name="Saif S."/>
            <person name="Shea T."/>
            <person name="Sisk P."/>
            <person name="Sykes S."/>
            <person name="Wortman J."/>
            <person name="Nusbaum C."/>
            <person name="Birren B."/>
        </authorList>
    </citation>
    <scope>NUCLEOTIDE SEQUENCE [LARGE SCALE GENOMIC DNA]</scope>
    <source>
        <strain evidence="4">Epiroticus2</strain>
    </source>
</reference>
<proteinExistence type="predicted"/>
<name>A0A182PAK4_9DIPT</name>
<dbReference type="VEuPathDB" id="VectorBase:AEPI003959"/>
<organism evidence="3 4">
    <name type="scientific">Anopheles epiroticus</name>
    <dbReference type="NCBI Taxonomy" id="199890"/>
    <lineage>
        <taxon>Eukaryota</taxon>
        <taxon>Metazoa</taxon>
        <taxon>Ecdysozoa</taxon>
        <taxon>Arthropoda</taxon>
        <taxon>Hexapoda</taxon>
        <taxon>Insecta</taxon>
        <taxon>Pterygota</taxon>
        <taxon>Neoptera</taxon>
        <taxon>Endopterygota</taxon>
        <taxon>Diptera</taxon>
        <taxon>Nematocera</taxon>
        <taxon>Culicoidea</taxon>
        <taxon>Culicidae</taxon>
        <taxon>Anophelinae</taxon>
        <taxon>Anopheles</taxon>
    </lineage>
</organism>
<feature type="region of interest" description="Disordered" evidence="2">
    <location>
        <begin position="163"/>
        <end position="241"/>
    </location>
</feature>
<feature type="compositionally biased region" description="Polar residues" evidence="2">
    <location>
        <begin position="261"/>
        <end position="283"/>
    </location>
</feature>